<keyword evidence="3" id="KW-1185">Reference proteome</keyword>
<evidence type="ECO:0000313" key="3">
    <source>
        <dbReference type="Proteomes" id="UP000187151"/>
    </source>
</evidence>
<sequence>MSPEGPDPAQTRPQRRRRFDAVHLWTTTGASLIALAVSLYNLVVLHRQPDVDVALPHVVRLEPRGPGGNVHLSLQPTISSRVRAEDVEIITDTELRLLPADPKVARPAFYWDESGTYSYDHASNRLSYQRTADPTPLVVAQDSPQQPTLLFNAHTWTVGPGRYEGTLVLHRASTGSPIEKPFCLTVSAAAVRTFTAAPERTFFELRDDVPGAPGACYTF</sequence>
<comment type="caution">
    <text evidence="2">The sequence shown here is derived from an EMBL/GenBank/DDBJ whole genome shotgun (WGS) entry which is preliminary data.</text>
</comment>
<protein>
    <submittedName>
        <fullName evidence="2">Uncharacterized protein</fullName>
    </submittedName>
</protein>
<feature type="transmembrane region" description="Helical" evidence="1">
    <location>
        <begin position="21"/>
        <end position="43"/>
    </location>
</feature>
<reference evidence="2 3" key="1">
    <citation type="submission" date="2016-01" db="EMBL/GenBank/DDBJ databases">
        <title>Streptomyces amritsarensis strain MTCC 11845 genome sequencing and assembly.</title>
        <authorList>
            <person name="Sharma D."/>
            <person name="Nair G.R."/>
            <person name="Kaur G."/>
            <person name="Manhas R.K."/>
            <person name="Mayilraj S."/>
        </authorList>
    </citation>
    <scope>NUCLEOTIDE SEQUENCE [LARGE SCALE GENOMIC DNA]</scope>
    <source>
        <strain evidence="2 3">MTCC 11845</strain>
    </source>
</reference>
<accession>A0ABX3GC82</accession>
<dbReference type="Proteomes" id="UP000187151">
    <property type="component" value="Unassembled WGS sequence"/>
</dbReference>
<dbReference type="RefSeq" id="WP_076043336.1">
    <property type="nucleotide sequence ID" value="NZ_JBHYUY010000008.1"/>
</dbReference>
<dbReference type="EMBL" id="MQUR01000006">
    <property type="protein sequence ID" value="OLZ72398.1"/>
    <property type="molecule type" value="Genomic_DNA"/>
</dbReference>
<organism evidence="2 3">
    <name type="scientific">Streptomyces amritsarensis</name>
    <dbReference type="NCBI Taxonomy" id="681158"/>
    <lineage>
        <taxon>Bacteria</taxon>
        <taxon>Bacillati</taxon>
        <taxon>Actinomycetota</taxon>
        <taxon>Actinomycetes</taxon>
        <taxon>Kitasatosporales</taxon>
        <taxon>Streptomycetaceae</taxon>
        <taxon>Streptomyces</taxon>
    </lineage>
</organism>
<evidence type="ECO:0000256" key="1">
    <source>
        <dbReference type="SAM" id="Phobius"/>
    </source>
</evidence>
<gene>
    <name evidence="2" type="ORF">AVW11_04725</name>
</gene>
<keyword evidence="1" id="KW-0812">Transmembrane</keyword>
<keyword evidence="1" id="KW-1133">Transmembrane helix</keyword>
<keyword evidence="1" id="KW-0472">Membrane</keyword>
<proteinExistence type="predicted"/>
<evidence type="ECO:0000313" key="2">
    <source>
        <dbReference type="EMBL" id="OLZ72398.1"/>
    </source>
</evidence>
<name>A0ABX3GC82_9ACTN</name>